<keyword evidence="6 11" id="KW-1133">Transmembrane helix</keyword>
<dbReference type="GO" id="GO:0008270">
    <property type="term" value="F:zinc ion binding"/>
    <property type="evidence" value="ECO:0007669"/>
    <property type="project" value="UniProtKB-KW"/>
</dbReference>
<evidence type="ECO:0000256" key="6">
    <source>
        <dbReference type="ARBA" id="ARBA00022989"/>
    </source>
</evidence>
<keyword evidence="3" id="KW-0479">Metal-binding</keyword>
<feature type="transmembrane region" description="Helical" evidence="11">
    <location>
        <begin position="98"/>
        <end position="122"/>
    </location>
</feature>
<comment type="similarity">
    <text evidence="8">Belongs to the RING-type zinc finger family. NIP subfamily.</text>
</comment>
<dbReference type="Gene3D" id="3.30.40.10">
    <property type="entry name" value="Zinc/RING finger domain, C3HC4 (zinc finger)"/>
    <property type="match status" value="1"/>
</dbReference>
<name>A0A6V7NS15_ANACO</name>
<feature type="region of interest" description="Disordered" evidence="10">
    <location>
        <begin position="31"/>
        <end position="60"/>
    </location>
</feature>
<protein>
    <recommendedName>
        <fullName evidence="12">RING-type domain-containing protein</fullName>
    </recommendedName>
</protein>
<dbReference type="PANTHER" id="PTHR46151">
    <property type="entry name" value="NEP1-INTERACTING PROTEIN-LIKE 2"/>
    <property type="match status" value="1"/>
</dbReference>
<dbReference type="SMART" id="SM00184">
    <property type="entry name" value="RING"/>
    <property type="match status" value="1"/>
</dbReference>
<evidence type="ECO:0000313" key="13">
    <source>
        <dbReference type="EMBL" id="CAD1821307.1"/>
    </source>
</evidence>
<keyword evidence="2 11" id="KW-0812">Transmembrane</keyword>
<evidence type="ECO:0000256" key="8">
    <source>
        <dbReference type="ARBA" id="ARBA00061072"/>
    </source>
</evidence>
<keyword evidence="4 9" id="KW-0863">Zinc-finger</keyword>
<evidence type="ECO:0000256" key="10">
    <source>
        <dbReference type="SAM" id="MobiDB-lite"/>
    </source>
</evidence>
<evidence type="ECO:0000259" key="12">
    <source>
        <dbReference type="PROSITE" id="PS50089"/>
    </source>
</evidence>
<dbReference type="SUPFAM" id="SSF57850">
    <property type="entry name" value="RING/U-box"/>
    <property type="match status" value="1"/>
</dbReference>
<evidence type="ECO:0000256" key="1">
    <source>
        <dbReference type="ARBA" id="ARBA00004141"/>
    </source>
</evidence>
<dbReference type="EMBL" id="LR862141">
    <property type="protein sequence ID" value="CAD1821307.1"/>
    <property type="molecule type" value="Genomic_DNA"/>
</dbReference>
<evidence type="ECO:0000256" key="7">
    <source>
        <dbReference type="ARBA" id="ARBA00023136"/>
    </source>
</evidence>
<dbReference type="PROSITE" id="PS50089">
    <property type="entry name" value="ZF_RING_2"/>
    <property type="match status" value="1"/>
</dbReference>
<reference evidence="13" key="1">
    <citation type="submission" date="2020-07" db="EMBL/GenBank/DDBJ databases">
        <authorList>
            <person name="Lin J."/>
        </authorList>
    </citation>
    <scope>NUCLEOTIDE SEQUENCE</scope>
</reference>
<sequence>MSCPMAEDRLDQMRIASLIVMSGYILTMTSKKSNKKSESRGRSRSKSRGESNGSDQRASPRVVAPQHLLLLPLRNQPRSFYAQENLSPARLLARLIRALITCIFATVGLFLGAVTGGLIGLATESGVFRGSGTGAITGVLVSLEVVDSSLALWRNNESGIWSILYVIDIICSLLSGRLVREKVDPTVQSAVQSQMNAVDSPFREALDIFETGGSNGMAKASIEKLPEIEITVANNVDSSGDRIRCSVCLQDLQVGEAARSLPSCQHKFHLPCIDGWLLMHGSCPLCRRDLLTLSCLEMNSFL</sequence>
<dbReference type="InterPro" id="IPR013083">
    <property type="entry name" value="Znf_RING/FYVE/PHD"/>
</dbReference>
<dbReference type="Pfam" id="PF13639">
    <property type="entry name" value="zf-RING_2"/>
    <property type="match status" value="1"/>
</dbReference>
<evidence type="ECO:0000256" key="2">
    <source>
        <dbReference type="ARBA" id="ARBA00022692"/>
    </source>
</evidence>
<evidence type="ECO:0000256" key="11">
    <source>
        <dbReference type="SAM" id="Phobius"/>
    </source>
</evidence>
<dbReference type="AlphaFoldDB" id="A0A6V7NS15"/>
<comment type="subcellular location">
    <subcellularLocation>
        <location evidence="1">Membrane</location>
        <topology evidence="1">Multi-pass membrane protein</topology>
    </subcellularLocation>
</comment>
<gene>
    <name evidence="13" type="ORF">CB5_LOCUS4518</name>
</gene>
<accession>A0A6V7NS15</accession>
<evidence type="ECO:0000256" key="4">
    <source>
        <dbReference type="ARBA" id="ARBA00022771"/>
    </source>
</evidence>
<keyword evidence="5" id="KW-0862">Zinc</keyword>
<evidence type="ECO:0000256" key="9">
    <source>
        <dbReference type="PROSITE-ProRule" id="PRU00175"/>
    </source>
</evidence>
<dbReference type="PANTHER" id="PTHR46151:SF7">
    <property type="entry name" value="NEP1-INTERACTING PROTEIN 1"/>
    <property type="match status" value="1"/>
</dbReference>
<feature type="domain" description="RING-type" evidence="12">
    <location>
        <begin position="245"/>
        <end position="287"/>
    </location>
</feature>
<proteinExistence type="inferred from homology"/>
<evidence type="ECO:0000256" key="3">
    <source>
        <dbReference type="ARBA" id="ARBA00022723"/>
    </source>
</evidence>
<organism evidence="13">
    <name type="scientific">Ananas comosus var. bracteatus</name>
    <name type="common">red pineapple</name>
    <dbReference type="NCBI Taxonomy" id="296719"/>
    <lineage>
        <taxon>Eukaryota</taxon>
        <taxon>Viridiplantae</taxon>
        <taxon>Streptophyta</taxon>
        <taxon>Embryophyta</taxon>
        <taxon>Tracheophyta</taxon>
        <taxon>Spermatophyta</taxon>
        <taxon>Magnoliopsida</taxon>
        <taxon>Liliopsida</taxon>
        <taxon>Poales</taxon>
        <taxon>Bromeliaceae</taxon>
        <taxon>Bromelioideae</taxon>
        <taxon>Ananas</taxon>
    </lineage>
</organism>
<dbReference type="InterPro" id="IPR001841">
    <property type="entry name" value="Znf_RING"/>
</dbReference>
<evidence type="ECO:0000256" key="5">
    <source>
        <dbReference type="ARBA" id="ARBA00022833"/>
    </source>
</evidence>
<dbReference type="FunFam" id="3.30.40.10:FF:000505">
    <property type="entry name" value="NEP1-interacting protein-like 1"/>
    <property type="match status" value="1"/>
</dbReference>
<keyword evidence="7 11" id="KW-0472">Membrane</keyword>
<dbReference type="GO" id="GO:0016020">
    <property type="term" value="C:membrane"/>
    <property type="evidence" value="ECO:0007669"/>
    <property type="project" value="UniProtKB-SubCell"/>
</dbReference>